<evidence type="ECO:0000256" key="4">
    <source>
        <dbReference type="ARBA" id="ARBA00022723"/>
    </source>
</evidence>
<organism evidence="10 11">
    <name type="scientific">Operophtera brumata</name>
    <name type="common">Winter moth</name>
    <name type="synonym">Phalaena brumata</name>
    <dbReference type="NCBI Taxonomy" id="104452"/>
    <lineage>
        <taxon>Eukaryota</taxon>
        <taxon>Metazoa</taxon>
        <taxon>Ecdysozoa</taxon>
        <taxon>Arthropoda</taxon>
        <taxon>Hexapoda</taxon>
        <taxon>Insecta</taxon>
        <taxon>Pterygota</taxon>
        <taxon>Neoptera</taxon>
        <taxon>Endopterygota</taxon>
        <taxon>Lepidoptera</taxon>
        <taxon>Glossata</taxon>
        <taxon>Ditrysia</taxon>
        <taxon>Geometroidea</taxon>
        <taxon>Geometridae</taxon>
        <taxon>Larentiinae</taxon>
        <taxon>Operophtera</taxon>
    </lineage>
</organism>
<evidence type="ECO:0000259" key="8">
    <source>
        <dbReference type="PROSITE" id="PS50280"/>
    </source>
</evidence>
<dbReference type="Pfam" id="PF00856">
    <property type="entry name" value="SET"/>
    <property type="match status" value="1"/>
</dbReference>
<dbReference type="InterPro" id="IPR001214">
    <property type="entry name" value="SET_dom"/>
</dbReference>
<dbReference type="Gene3D" id="1.25.40.10">
    <property type="entry name" value="Tetratricopeptide repeat domain"/>
    <property type="match status" value="1"/>
</dbReference>
<dbReference type="InterPro" id="IPR002893">
    <property type="entry name" value="Znf_MYND"/>
</dbReference>
<keyword evidence="4" id="KW-0479">Metal-binding</keyword>
<gene>
    <name evidence="10" type="ORF">OBRU01_22980</name>
</gene>
<reference evidence="10 11" key="1">
    <citation type="journal article" date="2015" name="Genome Biol. Evol.">
        <title>The genome of winter moth (Operophtera brumata) provides a genomic perspective on sexual dimorphism and phenology.</title>
        <authorList>
            <person name="Derks M.F."/>
            <person name="Smit S."/>
            <person name="Salis L."/>
            <person name="Schijlen E."/>
            <person name="Bossers A."/>
            <person name="Mateman C."/>
            <person name="Pijl A.S."/>
            <person name="de Ridder D."/>
            <person name="Groenen M.A."/>
            <person name="Visser M.E."/>
            <person name="Megens H.J."/>
        </authorList>
    </citation>
    <scope>NUCLEOTIDE SEQUENCE [LARGE SCALE GENOMIC DNA]</scope>
    <source>
        <strain evidence="10">WM2013NL</strain>
        <tissue evidence="10">Head and thorax</tissue>
    </source>
</reference>
<dbReference type="Gene3D" id="2.170.270.10">
    <property type="entry name" value="SET domain"/>
    <property type="match status" value="2"/>
</dbReference>
<dbReference type="GO" id="GO:0008270">
    <property type="term" value="F:zinc ion binding"/>
    <property type="evidence" value="ECO:0007669"/>
    <property type="project" value="UniProtKB-KW"/>
</dbReference>
<keyword evidence="1" id="KW-0489">Methyltransferase</keyword>
<dbReference type="InterPro" id="IPR046341">
    <property type="entry name" value="SET_dom_sf"/>
</dbReference>
<evidence type="ECO:0000256" key="2">
    <source>
        <dbReference type="ARBA" id="ARBA00022679"/>
    </source>
</evidence>
<feature type="non-terminal residue" evidence="10">
    <location>
        <position position="351"/>
    </location>
</feature>
<evidence type="ECO:0000256" key="1">
    <source>
        <dbReference type="ARBA" id="ARBA00022603"/>
    </source>
</evidence>
<dbReference type="SUPFAM" id="SSF48452">
    <property type="entry name" value="TPR-like"/>
    <property type="match status" value="1"/>
</dbReference>
<dbReference type="Gene3D" id="1.10.220.160">
    <property type="match status" value="1"/>
</dbReference>
<dbReference type="STRING" id="104452.A0A0L7K483"/>
<evidence type="ECO:0000313" key="11">
    <source>
        <dbReference type="Proteomes" id="UP000037510"/>
    </source>
</evidence>
<dbReference type="PROSITE" id="PS01360">
    <property type="entry name" value="ZF_MYND_1"/>
    <property type="match status" value="1"/>
</dbReference>
<dbReference type="GO" id="GO:0008276">
    <property type="term" value="F:protein methyltransferase activity"/>
    <property type="evidence" value="ECO:0007669"/>
    <property type="project" value="UniProtKB-ARBA"/>
</dbReference>
<evidence type="ECO:0000256" key="6">
    <source>
        <dbReference type="ARBA" id="ARBA00022833"/>
    </source>
</evidence>
<dbReference type="PANTHER" id="PTHR46165">
    <property type="entry name" value="SET AND MYND DOMAIN-CONTAINING PROTEIN 4"/>
    <property type="match status" value="1"/>
</dbReference>
<evidence type="ECO:0008006" key="12">
    <source>
        <dbReference type="Google" id="ProtNLM"/>
    </source>
</evidence>
<evidence type="ECO:0000259" key="9">
    <source>
        <dbReference type="PROSITE" id="PS50865"/>
    </source>
</evidence>
<feature type="domain" description="SET" evidence="8">
    <location>
        <begin position="137"/>
        <end position="351"/>
    </location>
</feature>
<accession>A0A0L7K483</accession>
<dbReference type="GO" id="GO:0042826">
    <property type="term" value="F:histone deacetylase binding"/>
    <property type="evidence" value="ECO:0007669"/>
    <property type="project" value="TreeGrafter"/>
</dbReference>
<evidence type="ECO:0000256" key="7">
    <source>
        <dbReference type="PROSITE-ProRule" id="PRU00134"/>
    </source>
</evidence>
<comment type="caution">
    <text evidence="10">The sequence shown here is derived from an EMBL/GenBank/DDBJ whole genome shotgun (WGS) entry which is preliminary data.</text>
</comment>
<name>A0A0L7K483_OPEBR</name>
<dbReference type="PANTHER" id="PTHR46165:SF6">
    <property type="entry name" value="SET AND MYND DOMAIN-CONTAINING PROTEIN 4-LIKE PROTEIN"/>
    <property type="match status" value="1"/>
</dbReference>
<dbReference type="SUPFAM" id="SSF82199">
    <property type="entry name" value="SET domain"/>
    <property type="match status" value="1"/>
</dbReference>
<dbReference type="SUPFAM" id="SSF144232">
    <property type="entry name" value="HIT/MYND zinc finger-like"/>
    <property type="match status" value="1"/>
</dbReference>
<dbReference type="GO" id="GO:0005634">
    <property type="term" value="C:nucleus"/>
    <property type="evidence" value="ECO:0007669"/>
    <property type="project" value="TreeGrafter"/>
</dbReference>
<keyword evidence="2" id="KW-0808">Transferase</keyword>
<dbReference type="EMBL" id="JTDY01012416">
    <property type="protein sequence ID" value="KOB52277.1"/>
    <property type="molecule type" value="Genomic_DNA"/>
</dbReference>
<protein>
    <recommendedName>
        <fullName evidence="12">SET and MYND domain-containing protein 4</fullName>
    </recommendedName>
</protein>
<dbReference type="Proteomes" id="UP000037510">
    <property type="component" value="Unassembled WGS sequence"/>
</dbReference>
<dbReference type="GO" id="GO:0008170">
    <property type="term" value="F:N-methyltransferase activity"/>
    <property type="evidence" value="ECO:0007669"/>
    <property type="project" value="UniProtKB-ARBA"/>
</dbReference>
<keyword evidence="6" id="KW-0862">Zinc</keyword>
<proteinExistence type="predicted"/>
<dbReference type="InterPro" id="IPR052097">
    <property type="entry name" value="SET-MYND_domain_protein"/>
</dbReference>
<keyword evidence="11" id="KW-1185">Reference proteome</keyword>
<dbReference type="GO" id="GO:0005737">
    <property type="term" value="C:cytoplasm"/>
    <property type="evidence" value="ECO:0007669"/>
    <property type="project" value="TreeGrafter"/>
</dbReference>
<evidence type="ECO:0000313" key="10">
    <source>
        <dbReference type="EMBL" id="KOB52277.1"/>
    </source>
</evidence>
<dbReference type="Gene3D" id="6.10.140.2220">
    <property type="match status" value="1"/>
</dbReference>
<dbReference type="GO" id="GO:0032259">
    <property type="term" value="P:methylation"/>
    <property type="evidence" value="ECO:0007669"/>
    <property type="project" value="UniProtKB-KW"/>
</dbReference>
<keyword evidence="5 7" id="KW-0863">Zinc-finger</keyword>
<sequence length="351" mass="39353">MAETVRAATSVLKKAKRVHPAIIDSKSKTQSIDLRKKGVKHYKAGRKRDALILYNKALAIAPNDSEEMMLAYGNRSAVMFNIRHFTACRLDINTCLAMGCPKELAMKLKKRSIATLPYLHEELKQRTARNIDINYLFDFECKRNADVPSASADVAFKGDGAKRVTAGKDIRVGAVVAIERAFVTCVTDNNTFTTCYYCNRMALRLHPCTGCCIALFCDSKCRDLCMKEYHRVECQVVDSLLMLRVYDEPASKLMTRSAIKMSLKLGWDALITASTEIGTSRMRTATVRQTYNSDEPLSMLSYDDNNYGWFSMSSKLKHSCEPNLMVLGLNDSVGLVALRTIKKGEELTISF</sequence>
<dbReference type="AlphaFoldDB" id="A0A0L7K483"/>
<evidence type="ECO:0000256" key="3">
    <source>
        <dbReference type="ARBA" id="ARBA00022691"/>
    </source>
</evidence>
<dbReference type="GO" id="GO:0008757">
    <property type="term" value="F:S-adenosylmethionine-dependent methyltransferase activity"/>
    <property type="evidence" value="ECO:0007669"/>
    <property type="project" value="UniProtKB-ARBA"/>
</dbReference>
<dbReference type="PROSITE" id="PS50865">
    <property type="entry name" value="ZF_MYND_2"/>
    <property type="match status" value="1"/>
</dbReference>
<feature type="domain" description="MYND-type" evidence="9">
    <location>
        <begin position="195"/>
        <end position="234"/>
    </location>
</feature>
<keyword evidence="3" id="KW-0949">S-adenosyl-L-methionine</keyword>
<dbReference type="PROSITE" id="PS50280">
    <property type="entry name" value="SET"/>
    <property type="match status" value="1"/>
</dbReference>
<evidence type="ECO:0000256" key="5">
    <source>
        <dbReference type="ARBA" id="ARBA00022771"/>
    </source>
</evidence>
<dbReference type="InterPro" id="IPR011990">
    <property type="entry name" value="TPR-like_helical_dom_sf"/>
</dbReference>